<proteinExistence type="predicted"/>
<reference evidence="1" key="1">
    <citation type="submission" date="2021-06" db="EMBL/GenBank/DDBJ databases">
        <authorList>
            <person name="Kallberg Y."/>
            <person name="Tangrot J."/>
            <person name="Rosling A."/>
        </authorList>
    </citation>
    <scope>NUCLEOTIDE SEQUENCE</scope>
    <source>
        <strain evidence="1">MA461A</strain>
    </source>
</reference>
<comment type="caution">
    <text evidence="1">The sequence shown here is derived from an EMBL/GenBank/DDBJ whole genome shotgun (WGS) entry which is preliminary data.</text>
</comment>
<sequence>VNTTKNNIKSYFNSEFTITKHSKDLSGWKKYATTNSVQEASTKLISELAQ</sequence>
<protein>
    <submittedName>
        <fullName evidence="1">35098_t:CDS:1</fullName>
    </submittedName>
</protein>
<name>A0ACA9RUV5_9GLOM</name>
<accession>A0ACA9RUV5</accession>
<gene>
    <name evidence="1" type="ORF">RPERSI_LOCUS22566</name>
</gene>
<organism evidence="1 2">
    <name type="scientific">Racocetra persica</name>
    <dbReference type="NCBI Taxonomy" id="160502"/>
    <lineage>
        <taxon>Eukaryota</taxon>
        <taxon>Fungi</taxon>
        <taxon>Fungi incertae sedis</taxon>
        <taxon>Mucoromycota</taxon>
        <taxon>Glomeromycotina</taxon>
        <taxon>Glomeromycetes</taxon>
        <taxon>Diversisporales</taxon>
        <taxon>Gigasporaceae</taxon>
        <taxon>Racocetra</taxon>
    </lineage>
</organism>
<keyword evidence="2" id="KW-1185">Reference proteome</keyword>
<dbReference type="EMBL" id="CAJVQC010068572">
    <property type="protein sequence ID" value="CAG8808205.1"/>
    <property type="molecule type" value="Genomic_DNA"/>
</dbReference>
<evidence type="ECO:0000313" key="1">
    <source>
        <dbReference type="EMBL" id="CAG8808205.1"/>
    </source>
</evidence>
<feature type="non-terminal residue" evidence="1">
    <location>
        <position position="50"/>
    </location>
</feature>
<dbReference type="Proteomes" id="UP000789920">
    <property type="component" value="Unassembled WGS sequence"/>
</dbReference>
<evidence type="ECO:0000313" key="2">
    <source>
        <dbReference type="Proteomes" id="UP000789920"/>
    </source>
</evidence>
<feature type="non-terminal residue" evidence="1">
    <location>
        <position position="1"/>
    </location>
</feature>